<evidence type="ECO:0000313" key="2">
    <source>
        <dbReference type="EMBL" id="KAF8428497.1"/>
    </source>
</evidence>
<name>A0AAD4G7W7_BOLED</name>
<dbReference type="AlphaFoldDB" id="A0AAD4G7W7"/>
<evidence type="ECO:0000313" key="3">
    <source>
        <dbReference type="Proteomes" id="UP001194468"/>
    </source>
</evidence>
<organism evidence="2 3">
    <name type="scientific">Boletus edulis BED1</name>
    <dbReference type="NCBI Taxonomy" id="1328754"/>
    <lineage>
        <taxon>Eukaryota</taxon>
        <taxon>Fungi</taxon>
        <taxon>Dikarya</taxon>
        <taxon>Basidiomycota</taxon>
        <taxon>Agaricomycotina</taxon>
        <taxon>Agaricomycetes</taxon>
        <taxon>Agaricomycetidae</taxon>
        <taxon>Boletales</taxon>
        <taxon>Boletineae</taxon>
        <taxon>Boletaceae</taxon>
        <taxon>Boletoideae</taxon>
        <taxon>Boletus</taxon>
    </lineage>
</organism>
<proteinExistence type="predicted"/>
<sequence>MVSLANVTYSLDFDSACCHSIYRTTMMDCRQDKRQFVQQYVERQKAYLPTYTTEHPWNERHVNGTPSKPLRGGDFGFDTPVLRPRVPVKKTSQSKLTQRVGQSKSRITRVSGKWMRLLVGSSESSNS</sequence>
<dbReference type="Proteomes" id="UP001194468">
    <property type="component" value="Unassembled WGS sequence"/>
</dbReference>
<gene>
    <name evidence="2" type="ORF">L210DRAFT_1042158</name>
</gene>
<feature type="region of interest" description="Disordered" evidence="1">
    <location>
        <begin position="56"/>
        <end position="82"/>
    </location>
</feature>
<keyword evidence="3" id="KW-1185">Reference proteome</keyword>
<reference evidence="2" key="2">
    <citation type="journal article" date="2020" name="Nat. Commun.">
        <title>Large-scale genome sequencing of mycorrhizal fungi provides insights into the early evolution of symbiotic traits.</title>
        <authorList>
            <person name="Miyauchi S."/>
            <person name="Kiss E."/>
            <person name="Kuo A."/>
            <person name="Drula E."/>
            <person name="Kohler A."/>
            <person name="Sanchez-Garcia M."/>
            <person name="Morin E."/>
            <person name="Andreopoulos B."/>
            <person name="Barry K.W."/>
            <person name="Bonito G."/>
            <person name="Buee M."/>
            <person name="Carver A."/>
            <person name="Chen C."/>
            <person name="Cichocki N."/>
            <person name="Clum A."/>
            <person name="Culley D."/>
            <person name="Crous P.W."/>
            <person name="Fauchery L."/>
            <person name="Girlanda M."/>
            <person name="Hayes R.D."/>
            <person name="Keri Z."/>
            <person name="LaButti K."/>
            <person name="Lipzen A."/>
            <person name="Lombard V."/>
            <person name="Magnuson J."/>
            <person name="Maillard F."/>
            <person name="Murat C."/>
            <person name="Nolan M."/>
            <person name="Ohm R.A."/>
            <person name="Pangilinan J."/>
            <person name="Pereira M.F."/>
            <person name="Perotto S."/>
            <person name="Peter M."/>
            <person name="Pfister S."/>
            <person name="Riley R."/>
            <person name="Sitrit Y."/>
            <person name="Stielow J.B."/>
            <person name="Szollosi G."/>
            <person name="Zifcakova L."/>
            <person name="Stursova M."/>
            <person name="Spatafora J.W."/>
            <person name="Tedersoo L."/>
            <person name="Vaario L.M."/>
            <person name="Yamada A."/>
            <person name="Yan M."/>
            <person name="Wang P."/>
            <person name="Xu J."/>
            <person name="Bruns T."/>
            <person name="Baldrian P."/>
            <person name="Vilgalys R."/>
            <person name="Dunand C."/>
            <person name="Henrissat B."/>
            <person name="Grigoriev I.V."/>
            <person name="Hibbett D."/>
            <person name="Nagy L.G."/>
            <person name="Martin F.M."/>
        </authorList>
    </citation>
    <scope>NUCLEOTIDE SEQUENCE</scope>
    <source>
        <strain evidence="2">BED1</strain>
    </source>
</reference>
<protein>
    <submittedName>
        <fullName evidence="2">Uncharacterized protein</fullName>
    </submittedName>
</protein>
<accession>A0AAD4G7W7</accession>
<dbReference type="EMBL" id="WHUW01000072">
    <property type="protein sequence ID" value="KAF8428497.1"/>
    <property type="molecule type" value="Genomic_DNA"/>
</dbReference>
<reference evidence="2" key="1">
    <citation type="submission" date="2019-10" db="EMBL/GenBank/DDBJ databases">
        <authorList>
            <consortium name="DOE Joint Genome Institute"/>
            <person name="Kuo A."/>
            <person name="Miyauchi S."/>
            <person name="Kiss E."/>
            <person name="Drula E."/>
            <person name="Kohler A."/>
            <person name="Sanchez-Garcia M."/>
            <person name="Andreopoulos B."/>
            <person name="Barry K.W."/>
            <person name="Bonito G."/>
            <person name="Buee M."/>
            <person name="Carver A."/>
            <person name="Chen C."/>
            <person name="Cichocki N."/>
            <person name="Clum A."/>
            <person name="Culley D."/>
            <person name="Crous P.W."/>
            <person name="Fauchery L."/>
            <person name="Girlanda M."/>
            <person name="Hayes R."/>
            <person name="Keri Z."/>
            <person name="LaButti K."/>
            <person name="Lipzen A."/>
            <person name="Lombard V."/>
            <person name="Magnuson J."/>
            <person name="Maillard F."/>
            <person name="Morin E."/>
            <person name="Murat C."/>
            <person name="Nolan M."/>
            <person name="Ohm R."/>
            <person name="Pangilinan J."/>
            <person name="Pereira M."/>
            <person name="Perotto S."/>
            <person name="Peter M."/>
            <person name="Riley R."/>
            <person name="Sitrit Y."/>
            <person name="Stielow B."/>
            <person name="Szollosi G."/>
            <person name="Zifcakova L."/>
            <person name="Stursova M."/>
            <person name="Spatafora J.W."/>
            <person name="Tedersoo L."/>
            <person name="Vaario L.-M."/>
            <person name="Yamada A."/>
            <person name="Yan M."/>
            <person name="Wang P."/>
            <person name="Xu J."/>
            <person name="Bruns T."/>
            <person name="Baldrian P."/>
            <person name="Vilgalys R."/>
            <person name="Henrissat B."/>
            <person name="Grigoriev I.V."/>
            <person name="Hibbett D."/>
            <person name="Nagy L.G."/>
            <person name="Martin F.M."/>
        </authorList>
    </citation>
    <scope>NUCLEOTIDE SEQUENCE</scope>
    <source>
        <strain evidence="2">BED1</strain>
    </source>
</reference>
<evidence type="ECO:0000256" key="1">
    <source>
        <dbReference type="SAM" id="MobiDB-lite"/>
    </source>
</evidence>
<comment type="caution">
    <text evidence="2">The sequence shown here is derived from an EMBL/GenBank/DDBJ whole genome shotgun (WGS) entry which is preliminary data.</text>
</comment>